<gene>
    <name evidence="6" type="ORF">ACHAW5_004988</name>
</gene>
<evidence type="ECO:0000313" key="6">
    <source>
        <dbReference type="EMBL" id="KAL3761375.1"/>
    </source>
</evidence>
<dbReference type="InterPro" id="IPR043129">
    <property type="entry name" value="ATPase_NBD"/>
</dbReference>
<evidence type="ECO:0000259" key="5">
    <source>
        <dbReference type="Pfam" id="PF02782"/>
    </source>
</evidence>
<keyword evidence="7" id="KW-1185">Reference proteome</keyword>
<dbReference type="Gene3D" id="3.30.420.40">
    <property type="match status" value="2"/>
</dbReference>
<dbReference type="InterPro" id="IPR018485">
    <property type="entry name" value="FGGY_C"/>
</dbReference>
<keyword evidence="2" id="KW-0418">Kinase</keyword>
<evidence type="ECO:0000313" key="7">
    <source>
        <dbReference type="Proteomes" id="UP001530315"/>
    </source>
</evidence>
<evidence type="ECO:0000256" key="2">
    <source>
        <dbReference type="ARBA" id="ARBA00022777"/>
    </source>
</evidence>
<organism evidence="6 7">
    <name type="scientific">Stephanodiscus triporus</name>
    <dbReference type="NCBI Taxonomy" id="2934178"/>
    <lineage>
        <taxon>Eukaryota</taxon>
        <taxon>Sar</taxon>
        <taxon>Stramenopiles</taxon>
        <taxon>Ochrophyta</taxon>
        <taxon>Bacillariophyta</taxon>
        <taxon>Coscinodiscophyceae</taxon>
        <taxon>Thalassiosirophycidae</taxon>
        <taxon>Stephanodiscales</taxon>
        <taxon>Stephanodiscaceae</taxon>
        <taxon>Stephanodiscus</taxon>
    </lineage>
</organism>
<protein>
    <recommendedName>
        <fullName evidence="8">Glycerol kinase</fullName>
    </recommendedName>
</protein>
<accession>A0ABD3MB89</accession>
<dbReference type="Pfam" id="PF02782">
    <property type="entry name" value="FGGY_C"/>
    <property type="match status" value="1"/>
</dbReference>
<dbReference type="InterPro" id="IPR018484">
    <property type="entry name" value="FGGY_N"/>
</dbReference>
<dbReference type="EMBL" id="JALLAZ020001853">
    <property type="protein sequence ID" value="KAL3761375.1"/>
    <property type="molecule type" value="Genomic_DNA"/>
</dbReference>
<proteinExistence type="predicted"/>
<name>A0ABD3MB89_9STRA</name>
<evidence type="ECO:0000256" key="1">
    <source>
        <dbReference type="ARBA" id="ARBA00022679"/>
    </source>
</evidence>
<feature type="domain" description="Carbohydrate kinase FGGY N-terminal" evidence="4">
    <location>
        <begin position="132"/>
        <end position="272"/>
    </location>
</feature>
<evidence type="ECO:0000256" key="3">
    <source>
        <dbReference type="SAM" id="MobiDB-lite"/>
    </source>
</evidence>
<dbReference type="Pfam" id="PF00370">
    <property type="entry name" value="FGGY_N"/>
    <property type="match status" value="1"/>
</dbReference>
<feature type="domain" description="Carbohydrate kinase FGGY C-terminal" evidence="5">
    <location>
        <begin position="373"/>
        <end position="584"/>
    </location>
</feature>
<evidence type="ECO:0008006" key="8">
    <source>
        <dbReference type="Google" id="ProtNLM"/>
    </source>
</evidence>
<reference evidence="6 7" key="1">
    <citation type="submission" date="2024-10" db="EMBL/GenBank/DDBJ databases">
        <title>Updated reference genomes for cyclostephanoid diatoms.</title>
        <authorList>
            <person name="Roberts W.R."/>
            <person name="Alverson A.J."/>
        </authorList>
    </citation>
    <scope>NUCLEOTIDE SEQUENCE [LARGE SCALE GENOMIC DNA]</scope>
    <source>
        <strain evidence="6 7">AJA276-08</strain>
    </source>
</reference>
<sequence>MRSIILVVDAGSSSVRCTAHEYRGVVKSHNTRASPPLDVEVDVDVAPGDEATTTASCPHPHLVERLGGIGHSVPLAAVIPETGHVRVHDVLDAIDACVDETLRSLRRIVHPDPPSPSSSSPPSSSGGECRHRVVAVGFSSFVMNLVAVDAYGDPVGEVATCSYACNRADVVEECERLRAELGPEKLKAMYQRTGAPLHASYALPQLRAFYGKEENRPLAERIVRWQTLSTISLHRWSGKPCVQMPISYSEASWTGMLDFRTCSWDDESLRLVETCPGVTQYMGYMSEGDEGYQDDIAILPPLADFDAPLPFLREGIPRKNDDGSDNAYWERWPEFRSHTLCQFLGIGDGAAANVGSKCGGGQQGQGRQRRIAVTIGTSAAARVCLPLSARSSSDQVRIPPGLFCYRVHRDTVLLGGALTDGGSVVEWARSLLNLQSPESFDACLARVTDMYDKRCGKRKRPTEDEVTMIPFLGGERSTGFRGGARACISGLTRDTTSNDVMYACLESVVLRLGRVLELISEACASRRTEGDDESPEYVLVASGAALERNVLWRRMLADCSNADVIVDGDSAEEGTSRGVAILLAESLQQTGLGAHHAAFGGIAEQPLVVADETKCNAVAREHWMTAASSQESLIAAIAPSW</sequence>
<dbReference type="Proteomes" id="UP001530315">
    <property type="component" value="Unassembled WGS sequence"/>
</dbReference>
<dbReference type="PANTHER" id="PTHR43095">
    <property type="entry name" value="SUGAR KINASE"/>
    <property type="match status" value="1"/>
</dbReference>
<dbReference type="InterPro" id="IPR050406">
    <property type="entry name" value="FGGY_Carb_Kinase"/>
</dbReference>
<dbReference type="PANTHER" id="PTHR43095:SF2">
    <property type="entry name" value="GLUCONOKINASE"/>
    <property type="match status" value="1"/>
</dbReference>
<evidence type="ECO:0000259" key="4">
    <source>
        <dbReference type="Pfam" id="PF00370"/>
    </source>
</evidence>
<dbReference type="AlphaFoldDB" id="A0ABD3MB89"/>
<keyword evidence="1" id="KW-0808">Transferase</keyword>
<dbReference type="GO" id="GO:0016301">
    <property type="term" value="F:kinase activity"/>
    <property type="evidence" value="ECO:0007669"/>
    <property type="project" value="UniProtKB-KW"/>
</dbReference>
<comment type="caution">
    <text evidence="6">The sequence shown here is derived from an EMBL/GenBank/DDBJ whole genome shotgun (WGS) entry which is preliminary data.</text>
</comment>
<dbReference type="SUPFAM" id="SSF53067">
    <property type="entry name" value="Actin-like ATPase domain"/>
    <property type="match status" value="2"/>
</dbReference>
<feature type="region of interest" description="Disordered" evidence="3">
    <location>
        <begin position="107"/>
        <end position="128"/>
    </location>
</feature>